<accession>A0A8J4DM35</accession>
<protein>
    <recommendedName>
        <fullName evidence="4">DUF2752 domain-containing protein</fullName>
    </recommendedName>
</protein>
<dbReference type="RefSeq" id="WP_203941787.1">
    <property type="nucleotide sequence ID" value="NZ_BAAAGJ010000001.1"/>
</dbReference>
<dbReference type="AlphaFoldDB" id="A0A8J4DM35"/>
<proteinExistence type="predicted"/>
<dbReference type="EMBL" id="BOOY01000043">
    <property type="protein sequence ID" value="GIJ06626.1"/>
    <property type="molecule type" value="Genomic_DNA"/>
</dbReference>
<organism evidence="2 3">
    <name type="scientific">Spirilliplanes yamanashiensis</name>
    <dbReference type="NCBI Taxonomy" id="42233"/>
    <lineage>
        <taxon>Bacteria</taxon>
        <taxon>Bacillati</taxon>
        <taxon>Actinomycetota</taxon>
        <taxon>Actinomycetes</taxon>
        <taxon>Micromonosporales</taxon>
        <taxon>Micromonosporaceae</taxon>
        <taxon>Spirilliplanes</taxon>
    </lineage>
</organism>
<gene>
    <name evidence="2" type="ORF">Sya03_59780</name>
</gene>
<keyword evidence="1" id="KW-1133">Transmembrane helix</keyword>
<dbReference type="InterPro" id="IPR021215">
    <property type="entry name" value="DUF2752"/>
</dbReference>
<feature type="transmembrane region" description="Helical" evidence="1">
    <location>
        <begin position="84"/>
        <end position="106"/>
    </location>
</feature>
<evidence type="ECO:0008006" key="4">
    <source>
        <dbReference type="Google" id="ProtNLM"/>
    </source>
</evidence>
<sequence>MTAQHVQTRPPAGRRRFTPLWALAAPLTWFAFVLAFDPTDSEPDPAGRCVWHMLFGIDGPTCGITRMTWYLLHGDLVNAARMHLAFLLGIPFLAYAWIWWIGVSVFGKRLPMPTSRKTVVTILAAYAVLFVLYATVLRNLPWAPFTWFYVPDIAQQ</sequence>
<evidence type="ECO:0000313" key="2">
    <source>
        <dbReference type="EMBL" id="GIJ06626.1"/>
    </source>
</evidence>
<dbReference type="Pfam" id="PF10825">
    <property type="entry name" value="DUF2752"/>
    <property type="match status" value="1"/>
</dbReference>
<evidence type="ECO:0000256" key="1">
    <source>
        <dbReference type="SAM" id="Phobius"/>
    </source>
</evidence>
<evidence type="ECO:0000313" key="3">
    <source>
        <dbReference type="Proteomes" id="UP000652013"/>
    </source>
</evidence>
<reference evidence="2" key="1">
    <citation type="submission" date="2021-01" db="EMBL/GenBank/DDBJ databases">
        <title>Whole genome shotgun sequence of Spirilliplanes yamanashiensis NBRC 15828.</title>
        <authorList>
            <person name="Komaki H."/>
            <person name="Tamura T."/>
        </authorList>
    </citation>
    <scope>NUCLEOTIDE SEQUENCE</scope>
    <source>
        <strain evidence="2">NBRC 15828</strain>
    </source>
</reference>
<keyword evidence="1" id="KW-0812">Transmembrane</keyword>
<comment type="caution">
    <text evidence="2">The sequence shown here is derived from an EMBL/GenBank/DDBJ whole genome shotgun (WGS) entry which is preliminary data.</text>
</comment>
<keyword evidence="3" id="KW-1185">Reference proteome</keyword>
<name>A0A8J4DM35_9ACTN</name>
<feature type="transmembrane region" description="Helical" evidence="1">
    <location>
        <begin position="20"/>
        <end position="37"/>
    </location>
</feature>
<feature type="transmembrane region" description="Helical" evidence="1">
    <location>
        <begin position="118"/>
        <end position="137"/>
    </location>
</feature>
<dbReference type="Proteomes" id="UP000652013">
    <property type="component" value="Unassembled WGS sequence"/>
</dbReference>
<keyword evidence="1" id="KW-0472">Membrane</keyword>